<dbReference type="PANTHER" id="PTHR43689:SF8">
    <property type="entry name" value="ALPHA_BETA-HYDROLASES SUPERFAMILY PROTEIN"/>
    <property type="match status" value="1"/>
</dbReference>
<evidence type="ECO:0000313" key="2">
    <source>
        <dbReference type="EMBL" id="MET4579662.1"/>
    </source>
</evidence>
<organism evidence="2 3">
    <name type="scientific">Ottowia thiooxydans</name>
    <dbReference type="NCBI Taxonomy" id="219182"/>
    <lineage>
        <taxon>Bacteria</taxon>
        <taxon>Pseudomonadati</taxon>
        <taxon>Pseudomonadota</taxon>
        <taxon>Betaproteobacteria</taxon>
        <taxon>Burkholderiales</taxon>
        <taxon>Comamonadaceae</taxon>
        <taxon>Ottowia</taxon>
    </lineage>
</organism>
<dbReference type="InterPro" id="IPR000073">
    <property type="entry name" value="AB_hydrolase_1"/>
</dbReference>
<keyword evidence="3" id="KW-1185">Reference proteome</keyword>
<accession>A0ABV2QF55</accession>
<sequence>QFNTLPVEFKELHPSYRAGNPAGMAEWLRLSKESLVEKITPTRPFALTWARLESIKTPTLLMTGDGDLYTPPALLRMQASHMPHADVVIIKEAGHCSNWEQPAAFNEAVLAFIRRHKA</sequence>
<dbReference type="Proteomes" id="UP001549320">
    <property type="component" value="Unassembled WGS sequence"/>
</dbReference>
<evidence type="ECO:0000313" key="3">
    <source>
        <dbReference type="Proteomes" id="UP001549320"/>
    </source>
</evidence>
<dbReference type="InterPro" id="IPR029058">
    <property type="entry name" value="AB_hydrolase_fold"/>
</dbReference>
<dbReference type="RefSeq" id="WP_354447981.1">
    <property type="nucleotide sequence ID" value="NZ_JBEPSH010000011.1"/>
</dbReference>
<gene>
    <name evidence="2" type="ORF">ABIE13_004799</name>
</gene>
<dbReference type="SUPFAM" id="SSF53474">
    <property type="entry name" value="alpha/beta-Hydrolases"/>
    <property type="match status" value="1"/>
</dbReference>
<reference evidence="2 3" key="1">
    <citation type="submission" date="2024-06" db="EMBL/GenBank/DDBJ databases">
        <title>Sorghum-associated microbial communities from plants grown in Nebraska, USA.</title>
        <authorList>
            <person name="Schachtman D."/>
        </authorList>
    </citation>
    <scope>NUCLEOTIDE SEQUENCE [LARGE SCALE GENOMIC DNA]</scope>
    <source>
        <strain evidence="2 3">2709</strain>
    </source>
</reference>
<dbReference type="PANTHER" id="PTHR43689">
    <property type="entry name" value="HYDROLASE"/>
    <property type="match status" value="1"/>
</dbReference>
<evidence type="ECO:0000259" key="1">
    <source>
        <dbReference type="Pfam" id="PF12697"/>
    </source>
</evidence>
<proteinExistence type="predicted"/>
<comment type="caution">
    <text evidence="2">The sequence shown here is derived from an EMBL/GenBank/DDBJ whole genome shotgun (WGS) entry which is preliminary data.</text>
</comment>
<dbReference type="Pfam" id="PF12697">
    <property type="entry name" value="Abhydrolase_6"/>
    <property type="match status" value="1"/>
</dbReference>
<name>A0ABV2QF55_9BURK</name>
<protein>
    <submittedName>
        <fullName evidence="2">Pimeloyl-ACP methyl ester carboxylesterase</fullName>
    </submittedName>
</protein>
<feature type="domain" description="AB hydrolase-1" evidence="1">
    <location>
        <begin position="26"/>
        <end position="108"/>
    </location>
</feature>
<dbReference type="Gene3D" id="3.40.50.1820">
    <property type="entry name" value="alpha/beta hydrolase"/>
    <property type="match status" value="1"/>
</dbReference>
<dbReference type="EMBL" id="JBEPSH010000011">
    <property type="protein sequence ID" value="MET4579662.1"/>
    <property type="molecule type" value="Genomic_DNA"/>
</dbReference>
<feature type="non-terminal residue" evidence="2">
    <location>
        <position position="1"/>
    </location>
</feature>